<dbReference type="EMBL" id="AZEZ01000039">
    <property type="protein sequence ID" value="KRL44568.1"/>
    <property type="molecule type" value="Genomic_DNA"/>
</dbReference>
<dbReference type="Gene3D" id="1.10.357.10">
    <property type="entry name" value="Tetracycline Repressor, domain 2"/>
    <property type="match status" value="1"/>
</dbReference>
<protein>
    <submittedName>
        <fullName evidence="4">Transcription regulator</fullName>
    </submittedName>
</protein>
<dbReference type="AlphaFoldDB" id="A0A0R1QU12"/>
<organism evidence="4 5">
    <name type="scientific">Companilactobacillus mindensis DSM 14500</name>
    <dbReference type="NCBI Taxonomy" id="1423770"/>
    <lineage>
        <taxon>Bacteria</taxon>
        <taxon>Bacillati</taxon>
        <taxon>Bacillota</taxon>
        <taxon>Bacilli</taxon>
        <taxon>Lactobacillales</taxon>
        <taxon>Lactobacillaceae</taxon>
        <taxon>Companilactobacillus</taxon>
    </lineage>
</organism>
<dbReference type="InterPro" id="IPR050624">
    <property type="entry name" value="HTH-type_Tx_Regulator"/>
</dbReference>
<dbReference type="PROSITE" id="PS50977">
    <property type="entry name" value="HTH_TETR_2"/>
    <property type="match status" value="1"/>
</dbReference>
<dbReference type="OrthoDB" id="9810250at2"/>
<evidence type="ECO:0000259" key="3">
    <source>
        <dbReference type="PROSITE" id="PS50977"/>
    </source>
</evidence>
<evidence type="ECO:0000313" key="5">
    <source>
        <dbReference type="Proteomes" id="UP000050872"/>
    </source>
</evidence>
<evidence type="ECO:0000256" key="1">
    <source>
        <dbReference type="ARBA" id="ARBA00023125"/>
    </source>
</evidence>
<name>A0A0R1QU12_9LACO</name>
<dbReference type="Proteomes" id="UP000050872">
    <property type="component" value="Unassembled WGS sequence"/>
</dbReference>
<dbReference type="InterPro" id="IPR009057">
    <property type="entry name" value="Homeodomain-like_sf"/>
</dbReference>
<feature type="domain" description="HTH tetR-type" evidence="3">
    <location>
        <begin position="12"/>
        <end position="72"/>
    </location>
</feature>
<feature type="DNA-binding region" description="H-T-H motif" evidence="2">
    <location>
        <begin position="35"/>
        <end position="54"/>
    </location>
</feature>
<dbReference type="InterPro" id="IPR001647">
    <property type="entry name" value="HTH_TetR"/>
</dbReference>
<evidence type="ECO:0000313" key="4">
    <source>
        <dbReference type="EMBL" id="KRL44568.1"/>
    </source>
</evidence>
<dbReference type="GO" id="GO:0003677">
    <property type="term" value="F:DNA binding"/>
    <property type="evidence" value="ECO:0007669"/>
    <property type="project" value="UniProtKB-UniRule"/>
</dbReference>
<comment type="caution">
    <text evidence="4">The sequence shown here is derived from an EMBL/GenBank/DDBJ whole genome shotgun (WGS) entry which is preliminary data.</text>
</comment>
<dbReference type="PANTHER" id="PTHR43479:SF11">
    <property type="entry name" value="ACREF_ENVCD OPERON REPRESSOR-RELATED"/>
    <property type="match status" value="1"/>
</dbReference>
<reference evidence="4 5" key="1">
    <citation type="journal article" date="2015" name="Genome Announc.">
        <title>Expanding the biotechnology potential of lactobacilli through comparative genomics of 213 strains and associated genera.</title>
        <authorList>
            <person name="Sun Z."/>
            <person name="Harris H.M."/>
            <person name="McCann A."/>
            <person name="Guo C."/>
            <person name="Argimon S."/>
            <person name="Zhang W."/>
            <person name="Yang X."/>
            <person name="Jeffery I.B."/>
            <person name="Cooney J.C."/>
            <person name="Kagawa T.F."/>
            <person name="Liu W."/>
            <person name="Song Y."/>
            <person name="Salvetti E."/>
            <person name="Wrobel A."/>
            <person name="Rasinkangas P."/>
            <person name="Parkhill J."/>
            <person name="Rea M.C."/>
            <person name="O'Sullivan O."/>
            <person name="Ritari J."/>
            <person name="Douillard F.P."/>
            <person name="Paul Ross R."/>
            <person name="Yang R."/>
            <person name="Briner A.E."/>
            <person name="Felis G.E."/>
            <person name="de Vos W.M."/>
            <person name="Barrangou R."/>
            <person name="Klaenhammer T.R."/>
            <person name="Caufield P.W."/>
            <person name="Cui Y."/>
            <person name="Zhang H."/>
            <person name="O'Toole P.W."/>
        </authorList>
    </citation>
    <scope>NUCLEOTIDE SEQUENCE [LARGE SCALE GENOMIC DNA]</scope>
    <source>
        <strain evidence="4 5">DSM 14500</strain>
    </source>
</reference>
<dbReference type="PATRIC" id="fig|1423770.3.peg.2190"/>
<accession>A0A0R1QU12</accession>
<sequence>MAATDHSQQIKQDSQDYLITALLQLLKNQHLNEITVTKVVKKAGVSRMAFYRNFQTLEDILVAYFKPKIDQEFDIIINKTPQDKKMDALGNFFTDMAEPMKSAEIGNYEFIIQKIFDDNIKHFYDTVMNWDNFSDVQKKYWIKFMGAGTYAIWKEWLLTDQQESLHDIHTLIADFQIATLKALQNQTINKDI</sequence>
<gene>
    <name evidence="4" type="ORF">FD29_GL002133</name>
</gene>
<dbReference type="STRING" id="1423770.FD29_GL002133"/>
<keyword evidence="5" id="KW-1185">Reference proteome</keyword>
<evidence type="ECO:0000256" key="2">
    <source>
        <dbReference type="PROSITE-ProRule" id="PRU00335"/>
    </source>
</evidence>
<dbReference type="RefSeq" id="WP_057887729.1">
    <property type="nucleotide sequence ID" value="NZ_AZEZ01000039.1"/>
</dbReference>
<dbReference type="PANTHER" id="PTHR43479">
    <property type="entry name" value="ACREF/ENVCD OPERON REPRESSOR-RELATED"/>
    <property type="match status" value="1"/>
</dbReference>
<keyword evidence="1 2" id="KW-0238">DNA-binding</keyword>
<dbReference type="SUPFAM" id="SSF46689">
    <property type="entry name" value="Homeodomain-like"/>
    <property type="match status" value="1"/>
</dbReference>
<proteinExistence type="predicted"/>